<accession>W7U8B0</accession>
<evidence type="ECO:0000313" key="3">
    <source>
        <dbReference type="Proteomes" id="UP000019335"/>
    </source>
</evidence>
<dbReference type="EMBL" id="AZIL01000177">
    <property type="protein sequence ID" value="EWM29174.1"/>
    <property type="molecule type" value="Genomic_DNA"/>
</dbReference>
<dbReference type="InterPro" id="IPR038885">
    <property type="entry name" value="PLB1"/>
</dbReference>
<dbReference type="Gene3D" id="3.40.50.1110">
    <property type="entry name" value="SGNH hydrolase"/>
    <property type="match status" value="1"/>
</dbReference>
<dbReference type="AlphaFoldDB" id="W7U8B0"/>
<sequence>MPSSRLWRLLLLRCCIFLSAVAGAEHETATNASSKSGCPTFSRPAAPCTSVWSMRPSQVDVVLAVGDSITAAFGARGKRGGFHESRGLSWSIGGDEGALTLPNFIKEHNPNVTGYSLGSREASLCWGPVCRDVHRARHDRLNGALSGSMVRNVWFDQLDYLEAELLALNVDVEKTWKVLTLFVGANDLCLVCKMQKRFDPTEFAEYYRRVLIEIRSRFPRTLVNVVELFNVSAIYRATEDQPYCRGVHRLVFLECDCAFGPESEARPYRDMMDEMATAYNQQVRAVIRDLSQVRNETFAIALHPFTRDLNITSFPMEMISTLDCFHPSAKSHGLTATALWNSMLTPPEKRLRNIPSLTLEPLCAGEDSVFYPGSPPDAEVVWKDGGTEGYVEGVVQAMKESKSLLRTG</sequence>
<dbReference type="GO" id="GO:0006644">
    <property type="term" value="P:phospholipid metabolic process"/>
    <property type="evidence" value="ECO:0007669"/>
    <property type="project" value="TreeGrafter"/>
</dbReference>
<dbReference type="OrthoDB" id="10265800at2759"/>
<dbReference type="GO" id="GO:0004620">
    <property type="term" value="F:phospholipase activity"/>
    <property type="evidence" value="ECO:0007669"/>
    <property type="project" value="InterPro"/>
</dbReference>
<gene>
    <name evidence="2" type="ORF">Naga_100007g77</name>
</gene>
<keyword evidence="1" id="KW-0732">Signal</keyword>
<feature type="signal peptide" evidence="1">
    <location>
        <begin position="1"/>
        <end position="23"/>
    </location>
</feature>
<dbReference type="SUPFAM" id="SSF52266">
    <property type="entry name" value="SGNH hydrolase"/>
    <property type="match status" value="1"/>
</dbReference>
<organism evidence="2 3">
    <name type="scientific">Nannochloropsis gaditana</name>
    <dbReference type="NCBI Taxonomy" id="72520"/>
    <lineage>
        <taxon>Eukaryota</taxon>
        <taxon>Sar</taxon>
        <taxon>Stramenopiles</taxon>
        <taxon>Ochrophyta</taxon>
        <taxon>Eustigmatophyceae</taxon>
        <taxon>Eustigmatales</taxon>
        <taxon>Monodopsidaceae</taxon>
        <taxon>Nannochloropsis</taxon>
    </lineage>
</organism>
<dbReference type="InterPro" id="IPR036514">
    <property type="entry name" value="SGNH_hydro_sf"/>
</dbReference>
<proteinExistence type="predicted"/>
<dbReference type="Pfam" id="PF00657">
    <property type="entry name" value="Lipase_GDSL"/>
    <property type="match status" value="1"/>
</dbReference>
<protein>
    <submittedName>
        <fullName evidence="2">Phospholipase membrane-associated</fullName>
    </submittedName>
</protein>
<dbReference type="PANTHER" id="PTHR21325:SF31">
    <property type="entry name" value="GH22081P-RELATED"/>
    <property type="match status" value="1"/>
</dbReference>
<comment type="caution">
    <text evidence="2">The sequence shown here is derived from an EMBL/GenBank/DDBJ whole genome shotgun (WGS) entry which is preliminary data.</text>
</comment>
<evidence type="ECO:0000256" key="1">
    <source>
        <dbReference type="SAM" id="SignalP"/>
    </source>
</evidence>
<keyword evidence="3" id="KW-1185">Reference proteome</keyword>
<name>W7U8B0_9STRA</name>
<feature type="chain" id="PRO_5004901558" evidence="1">
    <location>
        <begin position="24"/>
        <end position="408"/>
    </location>
</feature>
<evidence type="ECO:0000313" key="2">
    <source>
        <dbReference type="EMBL" id="EWM29174.1"/>
    </source>
</evidence>
<dbReference type="InterPro" id="IPR001087">
    <property type="entry name" value="GDSL"/>
</dbReference>
<reference evidence="2 3" key="1">
    <citation type="journal article" date="2014" name="Mol. Plant">
        <title>Chromosome Scale Genome Assembly and Transcriptome Profiling of Nannochloropsis gaditana in Nitrogen Depletion.</title>
        <authorList>
            <person name="Corteggiani Carpinelli E."/>
            <person name="Telatin A."/>
            <person name="Vitulo N."/>
            <person name="Forcato C."/>
            <person name="D'Angelo M."/>
            <person name="Schiavon R."/>
            <person name="Vezzi A."/>
            <person name="Giacometti G.M."/>
            <person name="Morosinotto T."/>
            <person name="Valle G."/>
        </authorList>
    </citation>
    <scope>NUCLEOTIDE SEQUENCE [LARGE SCALE GENOMIC DNA]</scope>
    <source>
        <strain evidence="2 3">B-31</strain>
    </source>
</reference>
<dbReference type="PANTHER" id="PTHR21325">
    <property type="entry name" value="PHOSPHOLIPASE B, PLB1"/>
    <property type="match status" value="1"/>
</dbReference>
<dbReference type="Proteomes" id="UP000019335">
    <property type="component" value="Chromosome 3"/>
</dbReference>